<feature type="compositionally biased region" description="Low complexity" evidence="1">
    <location>
        <begin position="106"/>
        <end position="119"/>
    </location>
</feature>
<proteinExistence type="predicted"/>
<feature type="region of interest" description="Disordered" evidence="1">
    <location>
        <begin position="245"/>
        <end position="278"/>
    </location>
</feature>
<keyword evidence="3" id="KW-1185">Reference proteome</keyword>
<evidence type="ECO:0000313" key="2">
    <source>
        <dbReference type="EMBL" id="EGG06654.1"/>
    </source>
</evidence>
<sequence length="478" mass="53845">MVSKTNQIRHPLPPRPISHHHHHQNKENQPIKPSKKPNLISSQSMNQPTSPSKEHRPSFKLPNKPTFHSKPINQPSIQDDQTHTNPSIKSNHQRTTKPIHTRTDSIRSSSSTSTLLSSTTREDAMIRRNLMSPTETNQQERVLAIVKVKQAVLEAKARKLPKLAHRSSNVYTPKPLLLPYKLARSASVNLNHSKRISLRSNLLNDQISSPSNLTGERPTHRRQLNSESIIFNHRRMFTESMMTTTNTSLSSPDQTLPPRIYSPRSGSGHRNHQLSPDHRRSQYDSFYQLIGPESESLGTSFTHDHRFRAHSTDRRRDSTNSVLLSPVTIGSSSTSWNTQTDLDPVQLPKPIHSALGITTEDAIGNRDLSKETKLKKLRSCKSDGSICLKPSKVSLISLNNQPILSQRNLSYSHSLSQNLSDLSTGKDGKDGNGKDGKGKVTAIGKLKSILEENEDEVEFDLEKEIVDRLLKFKRLVWN</sequence>
<dbReference type="VEuPathDB" id="FungiDB:MELLADRAFT_77799"/>
<dbReference type="HOGENOM" id="CLU_571167_0_0_1"/>
<feature type="compositionally biased region" description="Polar residues" evidence="1">
    <location>
        <begin position="71"/>
        <end position="90"/>
    </location>
</feature>
<protein>
    <submittedName>
        <fullName evidence="2">Uncharacterized protein</fullName>
    </submittedName>
</protein>
<dbReference type="AlphaFoldDB" id="F4RM38"/>
<dbReference type="GeneID" id="18932999"/>
<accession>F4RM38</accession>
<feature type="compositionally biased region" description="Polar residues" evidence="1">
    <location>
        <begin position="39"/>
        <end position="51"/>
    </location>
</feature>
<feature type="compositionally biased region" description="Basic residues" evidence="1">
    <location>
        <begin position="91"/>
        <end position="100"/>
    </location>
</feature>
<evidence type="ECO:0000313" key="3">
    <source>
        <dbReference type="Proteomes" id="UP000001072"/>
    </source>
</evidence>
<dbReference type="RefSeq" id="XP_007410094.1">
    <property type="nucleotide sequence ID" value="XM_007410032.1"/>
</dbReference>
<feature type="region of interest" description="Disordered" evidence="1">
    <location>
        <begin position="1"/>
        <end position="123"/>
    </location>
</feature>
<dbReference type="OrthoDB" id="2517987at2759"/>
<dbReference type="InParanoid" id="F4RM38"/>
<dbReference type="KEGG" id="mlr:MELLADRAFT_77799"/>
<evidence type="ECO:0000256" key="1">
    <source>
        <dbReference type="SAM" id="MobiDB-lite"/>
    </source>
</evidence>
<reference evidence="3" key="1">
    <citation type="journal article" date="2011" name="Proc. Natl. Acad. Sci. U.S.A.">
        <title>Obligate biotrophy features unraveled by the genomic analysis of rust fungi.</title>
        <authorList>
            <person name="Duplessis S."/>
            <person name="Cuomo C.A."/>
            <person name="Lin Y.-C."/>
            <person name="Aerts A."/>
            <person name="Tisserant E."/>
            <person name="Veneault-Fourrey C."/>
            <person name="Joly D.L."/>
            <person name="Hacquard S."/>
            <person name="Amselem J."/>
            <person name="Cantarel B.L."/>
            <person name="Chiu R."/>
            <person name="Coutinho P.M."/>
            <person name="Feau N."/>
            <person name="Field M."/>
            <person name="Frey P."/>
            <person name="Gelhaye E."/>
            <person name="Goldberg J."/>
            <person name="Grabherr M.G."/>
            <person name="Kodira C.D."/>
            <person name="Kohler A."/>
            <person name="Kuees U."/>
            <person name="Lindquist E.A."/>
            <person name="Lucas S.M."/>
            <person name="Mago R."/>
            <person name="Mauceli E."/>
            <person name="Morin E."/>
            <person name="Murat C."/>
            <person name="Pangilinan J.L."/>
            <person name="Park R."/>
            <person name="Pearson M."/>
            <person name="Quesneville H."/>
            <person name="Rouhier N."/>
            <person name="Sakthikumar S."/>
            <person name="Salamov A.A."/>
            <person name="Schmutz J."/>
            <person name="Selles B."/>
            <person name="Shapiro H."/>
            <person name="Tanguay P."/>
            <person name="Tuskan G.A."/>
            <person name="Henrissat B."/>
            <person name="Van de Peer Y."/>
            <person name="Rouze P."/>
            <person name="Ellis J.G."/>
            <person name="Dodds P.N."/>
            <person name="Schein J.E."/>
            <person name="Zhong S."/>
            <person name="Hamelin R.C."/>
            <person name="Grigoriev I.V."/>
            <person name="Szabo L.J."/>
            <person name="Martin F."/>
        </authorList>
    </citation>
    <scope>NUCLEOTIDE SEQUENCE [LARGE SCALE GENOMIC DNA]</scope>
    <source>
        <strain evidence="3">98AG31 / pathotype 3-4-7</strain>
    </source>
</reference>
<gene>
    <name evidence="2" type="ORF">MELLADRAFT_77799</name>
</gene>
<dbReference type="Proteomes" id="UP000001072">
    <property type="component" value="Unassembled WGS sequence"/>
</dbReference>
<name>F4RM38_MELLP</name>
<dbReference type="EMBL" id="GL883107">
    <property type="protein sequence ID" value="EGG06654.1"/>
    <property type="molecule type" value="Genomic_DNA"/>
</dbReference>
<organism evidence="3">
    <name type="scientific">Melampsora larici-populina (strain 98AG31 / pathotype 3-4-7)</name>
    <name type="common">Poplar leaf rust fungus</name>
    <dbReference type="NCBI Taxonomy" id="747676"/>
    <lineage>
        <taxon>Eukaryota</taxon>
        <taxon>Fungi</taxon>
        <taxon>Dikarya</taxon>
        <taxon>Basidiomycota</taxon>
        <taxon>Pucciniomycotina</taxon>
        <taxon>Pucciniomycetes</taxon>
        <taxon>Pucciniales</taxon>
        <taxon>Melampsoraceae</taxon>
        <taxon>Melampsora</taxon>
    </lineage>
</organism>